<dbReference type="EMBL" id="UINC01013229">
    <property type="protein sequence ID" value="SVA57302.1"/>
    <property type="molecule type" value="Genomic_DNA"/>
</dbReference>
<name>A0A381WY80_9ZZZZ</name>
<dbReference type="AlphaFoldDB" id="A0A381WY80"/>
<evidence type="ECO:0008006" key="3">
    <source>
        <dbReference type="Google" id="ProtNLM"/>
    </source>
</evidence>
<keyword evidence="1" id="KW-0533">Nickel</keyword>
<feature type="non-terminal residue" evidence="2">
    <location>
        <position position="1"/>
    </location>
</feature>
<dbReference type="Pfam" id="PF01969">
    <property type="entry name" value="Ni_insertion"/>
    <property type="match status" value="1"/>
</dbReference>
<reference evidence="2" key="1">
    <citation type="submission" date="2018-05" db="EMBL/GenBank/DDBJ databases">
        <authorList>
            <person name="Lanie J.A."/>
            <person name="Ng W.-L."/>
            <person name="Kazmierczak K.M."/>
            <person name="Andrzejewski T.M."/>
            <person name="Davidsen T.M."/>
            <person name="Wayne K.J."/>
            <person name="Tettelin H."/>
            <person name="Glass J.I."/>
            <person name="Rusch D."/>
            <person name="Podicherti R."/>
            <person name="Tsui H.-C.T."/>
            <person name="Winkler M.E."/>
        </authorList>
    </citation>
    <scope>NUCLEOTIDE SEQUENCE</scope>
</reference>
<organism evidence="2">
    <name type="scientific">marine metagenome</name>
    <dbReference type="NCBI Taxonomy" id="408172"/>
    <lineage>
        <taxon>unclassified sequences</taxon>
        <taxon>metagenomes</taxon>
        <taxon>ecological metagenomes</taxon>
    </lineage>
</organism>
<accession>A0A381WY80</accession>
<feature type="non-terminal residue" evidence="2">
    <location>
        <position position="128"/>
    </location>
</feature>
<dbReference type="PANTHER" id="PTHR36566">
    <property type="entry name" value="NICKEL INSERTION PROTEIN-RELATED"/>
    <property type="match status" value="1"/>
</dbReference>
<sequence>MKVAYIQALGGASGDMLLASMLDAGLEKSELENLLLNLGLAGISLQVTSTLRGGVAGTHLDVKLDTDSKIPRRWQDFVSIVEASALSPKVKSQSSEVFRLIGQVESAVHGVEPENVHLHELGTLDTLV</sequence>
<protein>
    <recommendedName>
        <fullName evidence="3">TIGR00299 family protein</fullName>
    </recommendedName>
</protein>
<gene>
    <name evidence="2" type="ORF">METZ01_LOCUS110156</name>
</gene>
<proteinExistence type="predicted"/>
<dbReference type="InterPro" id="IPR002822">
    <property type="entry name" value="Ni_insertion"/>
</dbReference>
<evidence type="ECO:0000256" key="1">
    <source>
        <dbReference type="ARBA" id="ARBA00022596"/>
    </source>
</evidence>
<evidence type="ECO:0000313" key="2">
    <source>
        <dbReference type="EMBL" id="SVA57302.1"/>
    </source>
</evidence>
<dbReference type="PANTHER" id="PTHR36566:SF1">
    <property type="entry name" value="PYRIDINIUM-3,5-BISTHIOCARBOXYLIC ACID MONONUCLEOTIDE NICKEL INSERTION PROTEIN"/>
    <property type="match status" value="1"/>
</dbReference>